<reference evidence="2 3" key="1">
    <citation type="submission" date="2020-07" db="EMBL/GenBank/DDBJ databases">
        <title>Sequencing the genomes of 1000 actinobacteria strains.</title>
        <authorList>
            <person name="Klenk H.-P."/>
        </authorList>
    </citation>
    <scope>NUCLEOTIDE SEQUENCE [LARGE SCALE GENOMIC DNA]</scope>
    <source>
        <strain evidence="2 3">DSM 24723</strain>
    </source>
</reference>
<comment type="caution">
    <text evidence="2">The sequence shown here is derived from an EMBL/GenBank/DDBJ whole genome shotgun (WGS) entry which is preliminary data.</text>
</comment>
<proteinExistence type="predicted"/>
<organism evidence="2 3">
    <name type="scientific">Janibacter alkaliphilus</name>
    <dbReference type="NCBI Taxonomy" id="1069963"/>
    <lineage>
        <taxon>Bacteria</taxon>
        <taxon>Bacillati</taxon>
        <taxon>Actinomycetota</taxon>
        <taxon>Actinomycetes</taxon>
        <taxon>Micrococcales</taxon>
        <taxon>Intrasporangiaceae</taxon>
        <taxon>Janibacter</taxon>
    </lineage>
</organism>
<feature type="region of interest" description="Disordered" evidence="1">
    <location>
        <begin position="17"/>
        <end position="114"/>
    </location>
</feature>
<evidence type="ECO:0000313" key="2">
    <source>
        <dbReference type="EMBL" id="NYG36698.1"/>
    </source>
</evidence>
<feature type="compositionally biased region" description="Low complexity" evidence="1">
    <location>
        <begin position="17"/>
        <end position="101"/>
    </location>
</feature>
<dbReference type="EMBL" id="JACBZX010000001">
    <property type="protein sequence ID" value="NYG36698.1"/>
    <property type="molecule type" value="Genomic_DNA"/>
</dbReference>
<dbReference type="Proteomes" id="UP000592181">
    <property type="component" value="Unassembled WGS sequence"/>
</dbReference>
<gene>
    <name evidence="2" type="ORF">BJY28_001167</name>
</gene>
<dbReference type="RefSeq" id="WP_179462162.1">
    <property type="nucleotide sequence ID" value="NZ_JACBZX010000001.1"/>
</dbReference>
<evidence type="ECO:0000313" key="3">
    <source>
        <dbReference type="Proteomes" id="UP000592181"/>
    </source>
</evidence>
<dbReference type="AlphaFoldDB" id="A0A852X2N5"/>
<accession>A0A852X2N5</accession>
<sequence length="226" mass="22512">MAAATAVLLLVGCAGEPEQEAASSAQAASSPASASTGPSETSPSTSSSSRRTTTTTVTATPGAEGPTVSEPSSSTSSASTSLSAPDDPAPDDPAAAESASTGSGDVPTLGLPDMGGDIYGTDGFGVARPSTVYYGGTSSGMVQEITWSTWGGETASGTGTGFYTAPGDIGAESTAETAEILAYDLTTCDGQPAYRHVVWWFPDQGQTYESVMAQRGGDDGYDLCDA</sequence>
<protein>
    <submittedName>
        <fullName evidence="2">Cytoskeletal protein RodZ</fullName>
    </submittedName>
</protein>
<name>A0A852X2N5_9MICO</name>
<keyword evidence="3" id="KW-1185">Reference proteome</keyword>
<evidence type="ECO:0000256" key="1">
    <source>
        <dbReference type="SAM" id="MobiDB-lite"/>
    </source>
</evidence>